<keyword evidence="1 2" id="KW-0732">Signal</keyword>
<comment type="caution">
    <text evidence="4">The sequence shown here is derived from an EMBL/GenBank/DDBJ whole genome shotgun (WGS) entry which is preliminary data.</text>
</comment>
<accession>A0A9D9EI08</accession>
<gene>
    <name evidence="4" type="ORF">IAC29_03395</name>
</gene>
<evidence type="ECO:0000256" key="2">
    <source>
        <dbReference type="SAM" id="SignalP"/>
    </source>
</evidence>
<dbReference type="EMBL" id="JADIMQ010000050">
    <property type="protein sequence ID" value="MBO8448302.1"/>
    <property type="molecule type" value="Genomic_DNA"/>
</dbReference>
<sequence length="200" mass="22272">MKKIILIAAIAVLAAVSADAQVGRRYYVDAGWQFNGAFSNNFSENASGWGGYIEGGYYFLPRVAAGVFASFNTNNEYIPKRTYDIGNGTAVTTDMYHSLYQVPFGATLRYRFLWKKVQPYVEAKIGANYAREYQLYSIYGVYDSQWGFYASPEIGVTFHPFNKSNIGLQIAGYYSYATNKNTSLGINGLQNAGFKLGISF</sequence>
<evidence type="ECO:0000259" key="3">
    <source>
        <dbReference type="Pfam" id="PF13505"/>
    </source>
</evidence>
<evidence type="ECO:0000313" key="5">
    <source>
        <dbReference type="Proteomes" id="UP000810252"/>
    </source>
</evidence>
<feature type="chain" id="PRO_5039154527" evidence="2">
    <location>
        <begin position="21"/>
        <end position="200"/>
    </location>
</feature>
<evidence type="ECO:0000313" key="4">
    <source>
        <dbReference type="EMBL" id="MBO8448302.1"/>
    </source>
</evidence>
<organism evidence="4 5">
    <name type="scientific">Candidatus Cryptobacteroides merdigallinarum</name>
    <dbReference type="NCBI Taxonomy" id="2840770"/>
    <lineage>
        <taxon>Bacteria</taxon>
        <taxon>Pseudomonadati</taxon>
        <taxon>Bacteroidota</taxon>
        <taxon>Bacteroidia</taxon>
        <taxon>Bacteroidales</taxon>
        <taxon>Candidatus Cryptobacteroides</taxon>
    </lineage>
</organism>
<feature type="signal peptide" evidence="2">
    <location>
        <begin position="1"/>
        <end position="20"/>
    </location>
</feature>
<dbReference type="InterPro" id="IPR011250">
    <property type="entry name" value="OMP/PagP_B-barrel"/>
</dbReference>
<dbReference type="Pfam" id="PF13505">
    <property type="entry name" value="OMP_b-brl"/>
    <property type="match status" value="1"/>
</dbReference>
<reference evidence="4" key="2">
    <citation type="journal article" date="2021" name="PeerJ">
        <title>Extensive microbial diversity within the chicken gut microbiome revealed by metagenomics and culture.</title>
        <authorList>
            <person name="Gilroy R."/>
            <person name="Ravi A."/>
            <person name="Getino M."/>
            <person name="Pursley I."/>
            <person name="Horton D.L."/>
            <person name="Alikhan N.F."/>
            <person name="Baker D."/>
            <person name="Gharbi K."/>
            <person name="Hall N."/>
            <person name="Watson M."/>
            <person name="Adriaenssens E.M."/>
            <person name="Foster-Nyarko E."/>
            <person name="Jarju S."/>
            <person name="Secka A."/>
            <person name="Antonio M."/>
            <person name="Oren A."/>
            <person name="Chaudhuri R.R."/>
            <person name="La Ragione R."/>
            <person name="Hildebrand F."/>
            <person name="Pallen M.J."/>
        </authorList>
    </citation>
    <scope>NUCLEOTIDE SEQUENCE</scope>
    <source>
        <strain evidence="4">20514</strain>
    </source>
</reference>
<dbReference type="InterPro" id="IPR027385">
    <property type="entry name" value="Beta-barrel_OMP"/>
</dbReference>
<dbReference type="Proteomes" id="UP000810252">
    <property type="component" value="Unassembled WGS sequence"/>
</dbReference>
<protein>
    <submittedName>
        <fullName evidence="4">Outer membrane beta-barrel protein</fullName>
    </submittedName>
</protein>
<evidence type="ECO:0000256" key="1">
    <source>
        <dbReference type="ARBA" id="ARBA00022729"/>
    </source>
</evidence>
<dbReference type="SUPFAM" id="SSF56925">
    <property type="entry name" value="OMPA-like"/>
    <property type="match status" value="1"/>
</dbReference>
<reference evidence="4" key="1">
    <citation type="submission" date="2020-10" db="EMBL/GenBank/DDBJ databases">
        <authorList>
            <person name="Gilroy R."/>
        </authorList>
    </citation>
    <scope>NUCLEOTIDE SEQUENCE</scope>
    <source>
        <strain evidence="4">20514</strain>
    </source>
</reference>
<proteinExistence type="predicted"/>
<feature type="domain" description="Outer membrane protein beta-barrel" evidence="3">
    <location>
        <begin position="8"/>
        <end position="198"/>
    </location>
</feature>
<dbReference type="AlphaFoldDB" id="A0A9D9EI08"/>
<name>A0A9D9EI08_9BACT</name>